<name>A0AAV6YFU6_9LAMI</name>
<feature type="transmembrane region" description="Helical" evidence="8">
    <location>
        <begin position="254"/>
        <end position="277"/>
    </location>
</feature>
<dbReference type="InterPro" id="IPR000719">
    <property type="entry name" value="Prot_kinase_dom"/>
</dbReference>
<proteinExistence type="predicted"/>
<evidence type="ECO:0000256" key="6">
    <source>
        <dbReference type="ARBA" id="ARBA00023136"/>
    </source>
</evidence>
<keyword evidence="12" id="KW-1185">Reference proteome</keyword>
<feature type="chain" id="PRO_5043451105" description="Protein kinase domain-containing protein" evidence="9">
    <location>
        <begin position="19"/>
        <end position="565"/>
    </location>
</feature>
<dbReference type="EMBL" id="WHWC01000001">
    <property type="protein sequence ID" value="KAG8390398.1"/>
    <property type="molecule type" value="Genomic_DNA"/>
</dbReference>
<dbReference type="InterPro" id="IPR025287">
    <property type="entry name" value="WAK_GUB"/>
</dbReference>
<dbReference type="Pfam" id="PF13947">
    <property type="entry name" value="GUB_WAK_bind"/>
    <property type="match status" value="1"/>
</dbReference>
<evidence type="ECO:0000256" key="4">
    <source>
        <dbReference type="ARBA" id="ARBA00022729"/>
    </source>
</evidence>
<evidence type="ECO:0000256" key="5">
    <source>
        <dbReference type="ARBA" id="ARBA00022989"/>
    </source>
</evidence>
<dbReference type="InterPro" id="IPR011009">
    <property type="entry name" value="Kinase-like_dom_sf"/>
</dbReference>
<keyword evidence="6 8" id="KW-0472">Membrane</keyword>
<keyword evidence="5 8" id="KW-1133">Transmembrane helix</keyword>
<evidence type="ECO:0000256" key="1">
    <source>
        <dbReference type="ARBA" id="ARBA00004479"/>
    </source>
</evidence>
<feature type="domain" description="Protein kinase" evidence="10">
    <location>
        <begin position="315"/>
        <end position="565"/>
    </location>
</feature>
<comment type="subcellular location">
    <subcellularLocation>
        <location evidence="1">Membrane</location>
        <topology evidence="1">Single-pass type I membrane protein</topology>
    </subcellularLocation>
</comment>
<dbReference type="GO" id="GO:0004674">
    <property type="term" value="F:protein serine/threonine kinase activity"/>
    <property type="evidence" value="ECO:0007669"/>
    <property type="project" value="UniProtKB-KW"/>
</dbReference>
<evidence type="ECO:0000256" key="7">
    <source>
        <dbReference type="ARBA" id="ARBA00023180"/>
    </source>
</evidence>
<sequence>MNKILLFTFISIAHFTTSQNDCLPTRCSPSGPVIRFPFRLKDHHPERCGYPGFELSCTSSGITKFDLQFPLTASTNKIMVPFNTTISVGSIDYKSQKILASNAIPRSCLPENLNTLTLNSSNSAFEVEALGYSDGYTLFNCTNARDYGINVTCLSRSSYQVMAFASVYEITALPPYSSCFKMYNVSYVPDSVFNGRDDEYGTRFYVRWRKPYCGNCEEEGKFCRLKDNGAADETECSTGESQQGKGASRKQQPLIAGLITAGTVLLLFITAALYFTFTLMKRKKNDYEKIENIIENHKDMKPRRYSYADIKKITNNFSEKLEPGTLHEGMLIDKTHVIVKMLNGNDCERNVDDFIEEVERIGRMQHENILQLIGYCVNGSKRALVYEFLPRGPLEKFISLQNQSQNPGWEKLLQISIAIAKGIDYIHRACTKNTLSLDINPLNIFLDHNFHPKTLVFSMSGAQGEMKYIAPEIFSSTFGVVSEKADVYSFGMLLMDIVGRHKVKKLLPVGLWCVQWFPCDRPSIKEVIQMLEGENMPVMPSNPSFCLCQFQQTQILYYSSGCLRS</sequence>
<evidence type="ECO:0000256" key="9">
    <source>
        <dbReference type="SAM" id="SignalP"/>
    </source>
</evidence>
<keyword evidence="2" id="KW-0723">Serine/threonine-protein kinase</keyword>
<evidence type="ECO:0000313" key="12">
    <source>
        <dbReference type="Proteomes" id="UP000826271"/>
    </source>
</evidence>
<dbReference type="InterPro" id="IPR045874">
    <property type="entry name" value="LRK10/LRL21-25-like"/>
</dbReference>
<dbReference type="GO" id="GO:0016020">
    <property type="term" value="C:membrane"/>
    <property type="evidence" value="ECO:0007669"/>
    <property type="project" value="UniProtKB-SubCell"/>
</dbReference>
<evidence type="ECO:0000256" key="8">
    <source>
        <dbReference type="SAM" id="Phobius"/>
    </source>
</evidence>
<dbReference type="Gene3D" id="1.10.510.10">
    <property type="entry name" value="Transferase(Phosphotransferase) domain 1"/>
    <property type="match status" value="1"/>
</dbReference>
<dbReference type="PROSITE" id="PS50011">
    <property type="entry name" value="PROTEIN_KINASE_DOM"/>
    <property type="match status" value="1"/>
</dbReference>
<reference evidence="11" key="1">
    <citation type="submission" date="2019-10" db="EMBL/GenBank/DDBJ databases">
        <authorList>
            <person name="Zhang R."/>
            <person name="Pan Y."/>
            <person name="Wang J."/>
            <person name="Ma R."/>
            <person name="Yu S."/>
        </authorList>
    </citation>
    <scope>NUCLEOTIDE SEQUENCE</scope>
    <source>
        <strain evidence="11">LA-IB0</strain>
        <tissue evidence="11">Leaf</tissue>
    </source>
</reference>
<organism evidence="11 12">
    <name type="scientific">Buddleja alternifolia</name>
    <dbReference type="NCBI Taxonomy" id="168488"/>
    <lineage>
        <taxon>Eukaryota</taxon>
        <taxon>Viridiplantae</taxon>
        <taxon>Streptophyta</taxon>
        <taxon>Embryophyta</taxon>
        <taxon>Tracheophyta</taxon>
        <taxon>Spermatophyta</taxon>
        <taxon>Magnoliopsida</taxon>
        <taxon>eudicotyledons</taxon>
        <taxon>Gunneridae</taxon>
        <taxon>Pentapetalae</taxon>
        <taxon>asterids</taxon>
        <taxon>lamiids</taxon>
        <taxon>Lamiales</taxon>
        <taxon>Scrophulariaceae</taxon>
        <taxon>Buddlejeae</taxon>
        <taxon>Buddleja</taxon>
    </lineage>
</organism>
<accession>A0AAV6YFU6</accession>
<dbReference type="PANTHER" id="PTHR27009">
    <property type="entry name" value="RUST RESISTANCE KINASE LR10-RELATED"/>
    <property type="match status" value="1"/>
</dbReference>
<comment type="caution">
    <text evidence="11">The sequence shown here is derived from an EMBL/GenBank/DDBJ whole genome shotgun (WGS) entry which is preliminary data.</text>
</comment>
<dbReference type="Gene3D" id="3.30.200.20">
    <property type="entry name" value="Phosphorylase Kinase, domain 1"/>
    <property type="match status" value="1"/>
</dbReference>
<keyword evidence="7" id="KW-0325">Glycoprotein</keyword>
<dbReference type="GO" id="GO:0030247">
    <property type="term" value="F:polysaccharide binding"/>
    <property type="evidence" value="ECO:0007669"/>
    <property type="project" value="InterPro"/>
</dbReference>
<evidence type="ECO:0000256" key="3">
    <source>
        <dbReference type="ARBA" id="ARBA00022692"/>
    </source>
</evidence>
<dbReference type="GO" id="GO:0005524">
    <property type="term" value="F:ATP binding"/>
    <property type="evidence" value="ECO:0007669"/>
    <property type="project" value="InterPro"/>
</dbReference>
<keyword evidence="2" id="KW-0418">Kinase</keyword>
<evidence type="ECO:0000313" key="11">
    <source>
        <dbReference type="EMBL" id="KAG8390398.1"/>
    </source>
</evidence>
<evidence type="ECO:0000259" key="10">
    <source>
        <dbReference type="PROSITE" id="PS50011"/>
    </source>
</evidence>
<dbReference type="Proteomes" id="UP000826271">
    <property type="component" value="Unassembled WGS sequence"/>
</dbReference>
<dbReference type="InterPro" id="IPR001245">
    <property type="entry name" value="Ser-Thr/Tyr_kinase_cat_dom"/>
</dbReference>
<keyword evidence="3 8" id="KW-0812">Transmembrane</keyword>
<dbReference type="SUPFAM" id="SSF56112">
    <property type="entry name" value="Protein kinase-like (PK-like)"/>
    <property type="match status" value="1"/>
</dbReference>
<gene>
    <name evidence="11" type="ORF">BUALT_Bualt01G0079200</name>
</gene>
<dbReference type="Pfam" id="PF07714">
    <property type="entry name" value="PK_Tyr_Ser-Thr"/>
    <property type="match status" value="1"/>
</dbReference>
<protein>
    <recommendedName>
        <fullName evidence="10">Protein kinase domain-containing protein</fullName>
    </recommendedName>
</protein>
<keyword evidence="2" id="KW-0808">Transferase</keyword>
<evidence type="ECO:0000256" key="2">
    <source>
        <dbReference type="ARBA" id="ARBA00022527"/>
    </source>
</evidence>
<feature type="signal peptide" evidence="9">
    <location>
        <begin position="1"/>
        <end position="18"/>
    </location>
</feature>
<dbReference type="AlphaFoldDB" id="A0AAV6YFU6"/>
<keyword evidence="4 9" id="KW-0732">Signal</keyword>